<comment type="subcellular location">
    <subcellularLocation>
        <location evidence="1">Cytoplasm</location>
        <location evidence="1">Cytoskeleton</location>
        <location evidence="1">Flagellum axoneme</location>
    </subcellularLocation>
</comment>
<keyword evidence="11" id="KW-1185">Reference proteome</keyword>
<dbReference type="PANTHER" id="PTHR21648:SF0">
    <property type="entry name" value="RADIAL SPOKE HEAD PROTEIN 3 HOMOLOG"/>
    <property type="match status" value="1"/>
</dbReference>
<evidence type="ECO:0000256" key="5">
    <source>
        <dbReference type="ARBA" id="ARBA00022846"/>
    </source>
</evidence>
<dbReference type="GO" id="GO:0005929">
    <property type="term" value="C:cilium"/>
    <property type="evidence" value="ECO:0007669"/>
    <property type="project" value="TreeGrafter"/>
</dbReference>
<accession>A0A1R2B2Y8</accession>
<keyword evidence="3" id="KW-0963">Cytoplasm</keyword>
<evidence type="ECO:0000256" key="8">
    <source>
        <dbReference type="ARBA" id="ARBA00023273"/>
    </source>
</evidence>
<keyword evidence="7" id="KW-0206">Cytoskeleton</keyword>
<evidence type="ECO:0000256" key="9">
    <source>
        <dbReference type="SAM" id="MobiDB-lite"/>
    </source>
</evidence>
<evidence type="ECO:0000313" key="11">
    <source>
        <dbReference type="Proteomes" id="UP000187209"/>
    </source>
</evidence>
<dbReference type="Pfam" id="PF06098">
    <property type="entry name" value="Radial_spoke_3"/>
    <property type="match status" value="1"/>
</dbReference>
<dbReference type="EMBL" id="MPUH01001018">
    <property type="protein sequence ID" value="OMJ71148.1"/>
    <property type="molecule type" value="Genomic_DNA"/>
</dbReference>
<evidence type="ECO:0000256" key="7">
    <source>
        <dbReference type="ARBA" id="ARBA00023212"/>
    </source>
</evidence>
<evidence type="ECO:0000256" key="1">
    <source>
        <dbReference type="ARBA" id="ARBA00004611"/>
    </source>
</evidence>
<comment type="similarity">
    <text evidence="2">Belongs to the flagellar radial spoke RSP3 family.</text>
</comment>
<evidence type="ECO:0000313" key="10">
    <source>
        <dbReference type="EMBL" id="OMJ71148.1"/>
    </source>
</evidence>
<proteinExistence type="inferred from homology"/>
<dbReference type="AlphaFoldDB" id="A0A1R2B2Y8"/>
<dbReference type="PANTHER" id="PTHR21648">
    <property type="entry name" value="FLAGELLAR RADIAL SPOKE PROTEIN 3"/>
    <property type="match status" value="1"/>
</dbReference>
<evidence type="ECO:0000256" key="6">
    <source>
        <dbReference type="ARBA" id="ARBA00023069"/>
    </source>
</evidence>
<keyword evidence="4" id="KW-0597">Phosphoprotein</keyword>
<gene>
    <name evidence="10" type="ORF">SteCoe_30714</name>
</gene>
<dbReference type="OrthoDB" id="313308at2759"/>
<dbReference type="InterPro" id="IPR009290">
    <property type="entry name" value="Radial_spoke_3"/>
</dbReference>
<feature type="region of interest" description="Disordered" evidence="9">
    <location>
        <begin position="645"/>
        <end position="666"/>
    </location>
</feature>
<evidence type="ECO:0000256" key="4">
    <source>
        <dbReference type="ARBA" id="ARBA00022553"/>
    </source>
</evidence>
<keyword evidence="5" id="KW-0282">Flagellum</keyword>
<organism evidence="10 11">
    <name type="scientific">Stentor coeruleus</name>
    <dbReference type="NCBI Taxonomy" id="5963"/>
    <lineage>
        <taxon>Eukaryota</taxon>
        <taxon>Sar</taxon>
        <taxon>Alveolata</taxon>
        <taxon>Ciliophora</taxon>
        <taxon>Postciliodesmatophora</taxon>
        <taxon>Heterotrichea</taxon>
        <taxon>Heterotrichida</taxon>
        <taxon>Stentoridae</taxon>
        <taxon>Stentor</taxon>
    </lineage>
</organism>
<sequence>MAAYSFNSEPRIVSTRTEKFKPEDRMTMNLMYDKRVFRGHVHDIHNIRPVLSPQEQEELHLQKEKERKQEEMMKRQLEAFKKSKTKQSPYDIRPAATGRIEVDLQYFLTDQKDIKPDNSEVEAQTDKFLPKPPDPIYVPKKTGKDVCTQIEDGDLFSFNKEVQPILNVLTSKTLEQALLEVEEESELGAMAQFKVENRARKVEEEKAWAHMVKEEAERIHKKNLEVQAARSKYIRTTNLLTKFKNLNIAKDFLAPLFPSVLEEFTDPTIQPDYILKILEDIYLPYILEGSETYVSSKNSLQVIPDEMCHVTLESLIGKREKIVKQHKQKSRKEQIRNINYSETKRFIRFLYNNPKFYVQSEFTKRIGFLLKGEEYPENLSDSMLLKDPEKKEGEEVSVIVDEPKDEKPDWCKFPCFIIDDIKRIGFCIANHPTQDTPKDLRKYGFLVEFYSENGELLFTADSSNSEKFSGVRVNPNSRDLTKKTSTDEEFIVTLPSLPQEVHNIFLYTYSVRPTPTEFKYAKYHLTDFATSQKLDSRNIKPDEFPSDENGNVLPLYLAYRIYKQEKNPRNLKVSIINDNPVVEMPPDIVHWVLEMYNLPITKGLEEAKSMVKGLLNECHIYTKQLTEGLINYRTMKAVQEIEYKKHMEENDPSGSKKKKKRPAKGKTIEEPIKMAEYIPPPPTYPSRTFGPFHIDIEKDTVESLYNTLYRNVDRDLISNWDLGMEILIKNKPIKKINWVLKTQTIKDLAFDMKKPEPAPVLENIDNEENND</sequence>
<protein>
    <submittedName>
        <fullName evidence="10">Uncharacterized protein</fullName>
    </submittedName>
</protein>
<dbReference type="Proteomes" id="UP000187209">
    <property type="component" value="Unassembled WGS sequence"/>
</dbReference>
<keyword evidence="8" id="KW-0966">Cell projection</keyword>
<comment type="caution">
    <text evidence="10">The sequence shown here is derived from an EMBL/GenBank/DDBJ whole genome shotgun (WGS) entry which is preliminary data.</text>
</comment>
<evidence type="ECO:0000256" key="2">
    <source>
        <dbReference type="ARBA" id="ARBA00006737"/>
    </source>
</evidence>
<feature type="compositionally biased region" description="Basic residues" evidence="9">
    <location>
        <begin position="655"/>
        <end position="664"/>
    </location>
</feature>
<keyword evidence="6" id="KW-0969">Cilium</keyword>
<name>A0A1R2B2Y8_9CILI</name>
<evidence type="ECO:0000256" key="3">
    <source>
        <dbReference type="ARBA" id="ARBA00022490"/>
    </source>
</evidence>
<reference evidence="10 11" key="1">
    <citation type="submission" date="2016-11" db="EMBL/GenBank/DDBJ databases">
        <title>The macronuclear genome of Stentor coeruleus: a giant cell with tiny introns.</title>
        <authorList>
            <person name="Slabodnick M."/>
            <person name="Ruby J.G."/>
            <person name="Reiff S.B."/>
            <person name="Swart E.C."/>
            <person name="Gosai S."/>
            <person name="Prabakaran S."/>
            <person name="Witkowska E."/>
            <person name="Larue G.E."/>
            <person name="Fisher S."/>
            <person name="Freeman R.M."/>
            <person name="Gunawardena J."/>
            <person name="Chu W."/>
            <person name="Stover N.A."/>
            <person name="Gregory B.D."/>
            <person name="Nowacki M."/>
            <person name="Derisi J."/>
            <person name="Roy S.W."/>
            <person name="Marshall W.F."/>
            <person name="Sood P."/>
        </authorList>
    </citation>
    <scope>NUCLEOTIDE SEQUENCE [LARGE SCALE GENOMIC DNA]</scope>
    <source>
        <strain evidence="10">WM001</strain>
    </source>
</reference>